<protein>
    <recommendedName>
        <fullName evidence="11">Protein kinase domain-containing protein</fullName>
    </recommendedName>
</protein>
<evidence type="ECO:0000256" key="7">
    <source>
        <dbReference type="ARBA" id="ARBA00023136"/>
    </source>
</evidence>
<keyword evidence="6" id="KW-1133">Transmembrane helix</keyword>
<keyword evidence="5" id="KW-0067">ATP-binding</keyword>
<dbReference type="PANTHER" id="PTHR22618:SF2">
    <property type="entry name" value="PROTEIN O-MANNOSE KINASE"/>
    <property type="match status" value="1"/>
</dbReference>
<dbReference type="InterPro" id="IPR039318">
    <property type="entry name" value="POMK"/>
</dbReference>
<gene>
    <name evidence="9" type="ORF">C0Q70_09333</name>
</gene>
<proteinExistence type="predicted"/>
<evidence type="ECO:0008006" key="11">
    <source>
        <dbReference type="Google" id="ProtNLM"/>
    </source>
</evidence>
<evidence type="ECO:0000256" key="3">
    <source>
        <dbReference type="ARBA" id="ARBA00022741"/>
    </source>
</evidence>
<organism evidence="9 10">
    <name type="scientific">Pomacea canaliculata</name>
    <name type="common">Golden apple snail</name>
    <dbReference type="NCBI Taxonomy" id="400727"/>
    <lineage>
        <taxon>Eukaryota</taxon>
        <taxon>Metazoa</taxon>
        <taxon>Spiralia</taxon>
        <taxon>Lophotrochozoa</taxon>
        <taxon>Mollusca</taxon>
        <taxon>Gastropoda</taxon>
        <taxon>Caenogastropoda</taxon>
        <taxon>Architaenioglossa</taxon>
        <taxon>Ampullarioidea</taxon>
        <taxon>Ampullariidae</taxon>
        <taxon>Pomacea</taxon>
    </lineage>
</organism>
<dbReference type="InterPro" id="IPR011009">
    <property type="entry name" value="Kinase-like_dom_sf"/>
</dbReference>
<dbReference type="SUPFAM" id="SSF56112">
    <property type="entry name" value="Protein kinase-like (PK-like)"/>
    <property type="match status" value="1"/>
</dbReference>
<dbReference type="Proteomes" id="UP000245119">
    <property type="component" value="Linkage Group LG5"/>
</dbReference>
<keyword evidence="3" id="KW-0547">Nucleotide-binding</keyword>
<evidence type="ECO:0000313" key="10">
    <source>
        <dbReference type="Proteomes" id="UP000245119"/>
    </source>
</evidence>
<evidence type="ECO:0000256" key="6">
    <source>
        <dbReference type="ARBA" id="ARBA00022989"/>
    </source>
</evidence>
<evidence type="ECO:0000256" key="1">
    <source>
        <dbReference type="ARBA" id="ARBA00022679"/>
    </source>
</evidence>
<dbReference type="GO" id="GO:0006493">
    <property type="term" value="P:protein O-linked glycosylation"/>
    <property type="evidence" value="ECO:0007669"/>
    <property type="project" value="InterPro"/>
</dbReference>
<dbReference type="GO" id="GO:0005789">
    <property type="term" value="C:endoplasmic reticulum membrane"/>
    <property type="evidence" value="ECO:0007669"/>
    <property type="project" value="TreeGrafter"/>
</dbReference>
<keyword evidence="10" id="KW-1185">Reference proteome</keyword>
<keyword evidence="7" id="KW-0472">Membrane</keyword>
<evidence type="ECO:0000256" key="2">
    <source>
        <dbReference type="ARBA" id="ARBA00022692"/>
    </source>
</evidence>
<dbReference type="OrthoDB" id="4062651at2759"/>
<reference evidence="9 10" key="1">
    <citation type="submission" date="2018-04" db="EMBL/GenBank/DDBJ databases">
        <title>The genome of golden apple snail Pomacea canaliculata provides insight into stress tolerance and invasive adaptation.</title>
        <authorList>
            <person name="Liu C."/>
            <person name="Liu B."/>
            <person name="Ren Y."/>
            <person name="Zhang Y."/>
            <person name="Wang H."/>
            <person name="Li S."/>
            <person name="Jiang F."/>
            <person name="Yin L."/>
            <person name="Zhang G."/>
            <person name="Qian W."/>
            <person name="Fan W."/>
        </authorList>
    </citation>
    <scope>NUCLEOTIDE SEQUENCE [LARGE SCALE GENOMIC DNA]</scope>
    <source>
        <strain evidence="9">SZHN2017</strain>
        <tissue evidence="9">Muscle</tissue>
    </source>
</reference>
<accession>A0A2T7P9H8</accession>
<evidence type="ECO:0000256" key="5">
    <source>
        <dbReference type="ARBA" id="ARBA00022840"/>
    </source>
</evidence>
<keyword evidence="2" id="KW-0812">Transmembrane</keyword>
<evidence type="ECO:0000313" key="9">
    <source>
        <dbReference type="EMBL" id="PVD30072.1"/>
    </source>
</evidence>
<sequence>MLVHLQTSSVPVTELVGYCAKNDTFVTRFYPLGSAVNVEHIFDNLRNWNNIKFRFGLCVQYVGIIHGLHTSPIGTRVMCDSNGPSKALSQFLLREDLSLILNDVDALPKVDKSQEQLVKCGHRELFGDFVAPEQHWPFSDKEYKDEEMPGYDEKVDIWKIPDVCNALLGDGPGSSRLRLQLLSLHMECKQIEPSKRPSAENILKQYTKIIDSLQE</sequence>
<comment type="subcellular location">
    <subcellularLocation>
        <location evidence="8">Endomembrane system</location>
        <topology evidence="8">Single-pass membrane protein</topology>
    </subcellularLocation>
</comment>
<dbReference type="GO" id="GO:0019200">
    <property type="term" value="F:carbohydrate kinase activity"/>
    <property type="evidence" value="ECO:0007669"/>
    <property type="project" value="InterPro"/>
</dbReference>
<evidence type="ECO:0000256" key="4">
    <source>
        <dbReference type="ARBA" id="ARBA00022777"/>
    </source>
</evidence>
<evidence type="ECO:0000256" key="8">
    <source>
        <dbReference type="ARBA" id="ARBA00037847"/>
    </source>
</evidence>
<keyword evidence="1" id="KW-0808">Transferase</keyword>
<dbReference type="PANTHER" id="PTHR22618">
    <property type="entry name" value="PROTEIN O-MANNOSE KINASE"/>
    <property type="match status" value="1"/>
</dbReference>
<keyword evidence="4" id="KW-0418">Kinase</keyword>
<dbReference type="Gene3D" id="1.10.510.10">
    <property type="entry name" value="Transferase(Phosphotransferase) domain 1"/>
    <property type="match status" value="1"/>
</dbReference>
<comment type="caution">
    <text evidence="9">The sequence shown here is derived from an EMBL/GenBank/DDBJ whole genome shotgun (WGS) entry which is preliminary data.</text>
</comment>
<dbReference type="GO" id="GO:0005524">
    <property type="term" value="F:ATP binding"/>
    <property type="evidence" value="ECO:0007669"/>
    <property type="project" value="UniProtKB-KW"/>
</dbReference>
<name>A0A2T7P9H8_POMCA</name>
<dbReference type="GO" id="GO:0016773">
    <property type="term" value="F:phosphotransferase activity, alcohol group as acceptor"/>
    <property type="evidence" value="ECO:0007669"/>
    <property type="project" value="TreeGrafter"/>
</dbReference>
<dbReference type="AlphaFoldDB" id="A0A2T7P9H8"/>
<dbReference type="STRING" id="400727.A0A2T7P9H8"/>
<dbReference type="EMBL" id="PZQS01000005">
    <property type="protein sequence ID" value="PVD30072.1"/>
    <property type="molecule type" value="Genomic_DNA"/>
</dbReference>